<dbReference type="OMA" id="EGICILC"/>
<proteinExistence type="predicted"/>
<evidence type="ECO:0000256" key="3">
    <source>
        <dbReference type="ARBA" id="ARBA00022989"/>
    </source>
</evidence>
<evidence type="ECO:0000256" key="6">
    <source>
        <dbReference type="SAM" id="Phobius"/>
    </source>
</evidence>
<dbReference type="EMBL" id="WDPD01000001">
    <property type="protein sequence ID" value="KAB7462504.1"/>
    <property type="molecule type" value="Genomic_DNA"/>
</dbReference>
<feature type="compositionally biased region" description="Polar residues" evidence="5">
    <location>
        <begin position="102"/>
        <end position="120"/>
    </location>
</feature>
<dbReference type="Proteomes" id="UP000429211">
    <property type="component" value="Unassembled WGS sequence"/>
</dbReference>
<comment type="caution">
    <text evidence="8">The sequence shown here is derived from an EMBL/GenBank/DDBJ whole genome shotgun (WGS) entry which is preliminary data.</text>
</comment>
<keyword evidence="4 6" id="KW-0472">Membrane</keyword>
<feature type="region of interest" description="Disordered" evidence="5">
    <location>
        <begin position="102"/>
        <end position="121"/>
    </location>
</feature>
<comment type="subcellular location">
    <subcellularLocation>
        <location evidence="1">Membrane</location>
        <topology evidence="1">Multi-pass membrane protein</topology>
    </subcellularLocation>
</comment>
<feature type="transmembrane region" description="Helical" evidence="6">
    <location>
        <begin position="194"/>
        <end position="220"/>
    </location>
</feature>
<accession>A0A1V8Q5F3</accession>
<dbReference type="AlphaFoldDB" id="A0A1V8Q5F3"/>
<keyword evidence="2 6" id="KW-0812">Transmembrane</keyword>
<evidence type="ECO:0000259" key="7">
    <source>
        <dbReference type="Pfam" id="PF05154"/>
    </source>
</evidence>
<dbReference type="GeneID" id="31606960"/>
<protein>
    <submittedName>
        <fullName evidence="8">NINE protein</fullName>
    </submittedName>
</protein>
<feature type="compositionally biased region" description="Low complexity" evidence="5">
    <location>
        <begin position="57"/>
        <end position="72"/>
    </location>
</feature>
<feature type="region of interest" description="Disordered" evidence="5">
    <location>
        <begin position="135"/>
        <end position="154"/>
    </location>
</feature>
<evidence type="ECO:0000256" key="4">
    <source>
        <dbReference type="ARBA" id="ARBA00023136"/>
    </source>
</evidence>
<dbReference type="InterPro" id="IPR007829">
    <property type="entry name" value="TM2"/>
</dbReference>
<evidence type="ECO:0000256" key="2">
    <source>
        <dbReference type="ARBA" id="ARBA00022692"/>
    </source>
</evidence>
<dbReference type="RefSeq" id="WP_003838970.1">
    <property type="nucleotide sequence ID" value="NZ_BCYE01000016.1"/>
</dbReference>
<evidence type="ECO:0000313" key="9">
    <source>
        <dbReference type="Proteomes" id="UP000429211"/>
    </source>
</evidence>
<gene>
    <name evidence="8" type="ORF">GBB04_01670</name>
</gene>
<evidence type="ECO:0000313" key="8">
    <source>
        <dbReference type="EMBL" id="KAB7462504.1"/>
    </source>
</evidence>
<organism evidence="8 9">
    <name type="scientific">Bifidobacterium dentium</name>
    <dbReference type="NCBI Taxonomy" id="1689"/>
    <lineage>
        <taxon>Bacteria</taxon>
        <taxon>Bacillati</taxon>
        <taxon>Actinomycetota</taxon>
        <taxon>Actinomycetes</taxon>
        <taxon>Bifidobacteriales</taxon>
        <taxon>Bifidobacteriaceae</taxon>
        <taxon>Bifidobacterium</taxon>
    </lineage>
</organism>
<feature type="region of interest" description="Disordered" evidence="5">
    <location>
        <begin position="1"/>
        <end position="72"/>
    </location>
</feature>
<sequence>MNDDNTNFTNPDHINGSASADGSTPSNDSQSSYSQYGAEQPAADHSQTTNTQPAADYGSYGQQSSAQQSYGQTADGTYGSYGSYGQQSGQAYGQNGSYYAQSGQTGQSAYDPNAQQNGYTQPNAYTQQNAYAQQGYGQPNYTQPNPYAQQYYQPNGQPLPPGYVPRQKIVAGLLGIFLGSLGIHNFYLGNTTKAVVQLLLTVVGWIILIGPVVASIWGLVEGILILCSDIGSPWHRDGRGVELRD</sequence>
<dbReference type="GO" id="GO:0016020">
    <property type="term" value="C:membrane"/>
    <property type="evidence" value="ECO:0007669"/>
    <property type="project" value="UniProtKB-SubCell"/>
</dbReference>
<reference evidence="8 9" key="1">
    <citation type="journal article" date="2019" name="Nat. Med.">
        <title>A library of human gut bacterial isolates paired with longitudinal multiomics data enables mechanistic microbiome research.</title>
        <authorList>
            <person name="Poyet M."/>
            <person name="Groussin M."/>
            <person name="Gibbons S.M."/>
            <person name="Avila-Pacheco J."/>
            <person name="Jiang X."/>
            <person name="Kearney S.M."/>
            <person name="Perrotta A.R."/>
            <person name="Berdy B."/>
            <person name="Zhao S."/>
            <person name="Lieberman T.D."/>
            <person name="Swanson P.K."/>
            <person name="Smith M."/>
            <person name="Roesemann S."/>
            <person name="Alexander J.E."/>
            <person name="Rich S.A."/>
            <person name="Livny J."/>
            <person name="Vlamakis H."/>
            <person name="Clish C."/>
            <person name="Bullock K."/>
            <person name="Deik A."/>
            <person name="Scott J."/>
            <person name="Pierce K.A."/>
            <person name="Xavier R.J."/>
            <person name="Alm E.J."/>
        </authorList>
    </citation>
    <scope>NUCLEOTIDE SEQUENCE [LARGE SCALE GENOMIC DNA]</scope>
    <source>
        <strain evidence="8 9">BIOML-A2</strain>
    </source>
</reference>
<feature type="domain" description="TM2" evidence="7">
    <location>
        <begin position="166"/>
        <end position="210"/>
    </location>
</feature>
<dbReference type="Pfam" id="PF05154">
    <property type="entry name" value="TM2"/>
    <property type="match status" value="1"/>
</dbReference>
<evidence type="ECO:0000256" key="1">
    <source>
        <dbReference type="ARBA" id="ARBA00004141"/>
    </source>
</evidence>
<name>A0A1V8Q5F3_9BIFI</name>
<feature type="transmembrane region" description="Helical" evidence="6">
    <location>
        <begin position="169"/>
        <end position="188"/>
    </location>
</feature>
<keyword evidence="3 6" id="KW-1133">Transmembrane helix</keyword>
<evidence type="ECO:0000256" key="5">
    <source>
        <dbReference type="SAM" id="MobiDB-lite"/>
    </source>
</evidence>
<feature type="compositionally biased region" description="Polar residues" evidence="5">
    <location>
        <begin position="1"/>
        <end position="37"/>
    </location>
</feature>